<feature type="compositionally biased region" description="Basic residues" evidence="1">
    <location>
        <begin position="1"/>
        <end position="10"/>
    </location>
</feature>
<keyword evidence="3" id="KW-1185">Reference proteome</keyword>
<dbReference type="EMBL" id="NMUH01001044">
    <property type="protein sequence ID" value="MQL88288.1"/>
    <property type="molecule type" value="Genomic_DNA"/>
</dbReference>
<dbReference type="Proteomes" id="UP000652761">
    <property type="component" value="Unassembled WGS sequence"/>
</dbReference>
<accession>A0A843UXE0</accession>
<evidence type="ECO:0000313" key="2">
    <source>
        <dbReference type="EMBL" id="MQL88288.1"/>
    </source>
</evidence>
<feature type="region of interest" description="Disordered" evidence="1">
    <location>
        <begin position="1"/>
        <end position="26"/>
    </location>
</feature>
<gene>
    <name evidence="2" type="ORF">Taro_020845</name>
</gene>
<comment type="caution">
    <text evidence="2">The sequence shown here is derived from an EMBL/GenBank/DDBJ whole genome shotgun (WGS) entry which is preliminary data.</text>
</comment>
<organism evidence="2 3">
    <name type="scientific">Colocasia esculenta</name>
    <name type="common">Wild taro</name>
    <name type="synonym">Arum esculentum</name>
    <dbReference type="NCBI Taxonomy" id="4460"/>
    <lineage>
        <taxon>Eukaryota</taxon>
        <taxon>Viridiplantae</taxon>
        <taxon>Streptophyta</taxon>
        <taxon>Embryophyta</taxon>
        <taxon>Tracheophyta</taxon>
        <taxon>Spermatophyta</taxon>
        <taxon>Magnoliopsida</taxon>
        <taxon>Liliopsida</taxon>
        <taxon>Araceae</taxon>
        <taxon>Aroideae</taxon>
        <taxon>Colocasieae</taxon>
        <taxon>Colocasia</taxon>
    </lineage>
</organism>
<reference evidence="2" key="1">
    <citation type="submission" date="2017-07" db="EMBL/GenBank/DDBJ databases">
        <title>Taro Niue Genome Assembly and Annotation.</title>
        <authorList>
            <person name="Atibalentja N."/>
            <person name="Keating K."/>
            <person name="Fields C.J."/>
        </authorList>
    </citation>
    <scope>NUCLEOTIDE SEQUENCE</scope>
    <source>
        <strain evidence="2">Niue_2</strain>
        <tissue evidence="2">Leaf</tissue>
    </source>
</reference>
<evidence type="ECO:0000313" key="3">
    <source>
        <dbReference type="Proteomes" id="UP000652761"/>
    </source>
</evidence>
<protein>
    <submittedName>
        <fullName evidence="2">Uncharacterized protein</fullName>
    </submittedName>
</protein>
<dbReference type="AlphaFoldDB" id="A0A843UXE0"/>
<proteinExistence type="predicted"/>
<sequence length="76" mass="8687">MSRPGFRRSPFRNPPQNTKYIHKGEGDHAQHILKAINPPNHPQSLKSMDLRSKETSLNLSMEFSHSQAPNHKETTV</sequence>
<evidence type="ECO:0000256" key="1">
    <source>
        <dbReference type="SAM" id="MobiDB-lite"/>
    </source>
</evidence>
<name>A0A843UXE0_COLES</name>